<reference evidence="2" key="1">
    <citation type="journal article" date="2014" name="Int. J. Syst. Evol. Microbiol.">
        <title>Complete genome sequence of Corynebacterium casei LMG S-19264T (=DSM 44701T), isolated from a smear-ripened cheese.</title>
        <authorList>
            <consortium name="US DOE Joint Genome Institute (JGI-PGF)"/>
            <person name="Walter F."/>
            <person name="Albersmeier A."/>
            <person name="Kalinowski J."/>
            <person name="Ruckert C."/>
        </authorList>
    </citation>
    <scope>NUCLEOTIDE SEQUENCE</scope>
    <source>
        <strain evidence="2">CGMCC 1.12827</strain>
    </source>
</reference>
<dbReference type="Proteomes" id="UP000621454">
    <property type="component" value="Unassembled WGS sequence"/>
</dbReference>
<dbReference type="InterPro" id="IPR001387">
    <property type="entry name" value="Cro/C1-type_HTH"/>
</dbReference>
<dbReference type="Gene3D" id="1.10.260.40">
    <property type="entry name" value="lambda repressor-like DNA-binding domains"/>
    <property type="match status" value="1"/>
</dbReference>
<evidence type="ECO:0000313" key="2">
    <source>
        <dbReference type="EMBL" id="GGB28548.1"/>
    </source>
</evidence>
<evidence type="ECO:0000313" key="3">
    <source>
        <dbReference type="Proteomes" id="UP000621454"/>
    </source>
</evidence>
<dbReference type="GO" id="GO:0003677">
    <property type="term" value="F:DNA binding"/>
    <property type="evidence" value="ECO:0007669"/>
    <property type="project" value="InterPro"/>
</dbReference>
<dbReference type="RefSeq" id="WP_188586059.1">
    <property type="nucleotide sequence ID" value="NZ_BMGC01000008.1"/>
</dbReference>
<dbReference type="EMBL" id="BMGC01000008">
    <property type="protein sequence ID" value="GGB28548.1"/>
    <property type="molecule type" value="Genomic_DNA"/>
</dbReference>
<accession>A0A916T287</accession>
<evidence type="ECO:0000259" key="1">
    <source>
        <dbReference type="PROSITE" id="PS50943"/>
    </source>
</evidence>
<keyword evidence="3" id="KW-1185">Reference proteome</keyword>
<protein>
    <submittedName>
        <fullName evidence="2">Transcriptional regulatory protein</fullName>
    </submittedName>
</protein>
<dbReference type="PROSITE" id="PS50943">
    <property type="entry name" value="HTH_CROC1"/>
    <property type="match status" value="1"/>
</dbReference>
<dbReference type="InterPro" id="IPR010982">
    <property type="entry name" value="Lambda_DNA-bd_dom_sf"/>
</dbReference>
<name>A0A916T287_9ACTN</name>
<gene>
    <name evidence="2" type="ORF">GCM10011489_15930</name>
</gene>
<reference evidence="2" key="2">
    <citation type="submission" date="2020-09" db="EMBL/GenBank/DDBJ databases">
        <authorList>
            <person name="Sun Q."/>
            <person name="Zhou Y."/>
        </authorList>
    </citation>
    <scope>NUCLEOTIDE SEQUENCE</scope>
    <source>
        <strain evidence="2">CGMCC 1.12827</strain>
    </source>
</reference>
<dbReference type="Pfam" id="PF01381">
    <property type="entry name" value="HTH_3"/>
    <property type="match status" value="1"/>
</dbReference>
<dbReference type="SUPFAM" id="SSF47413">
    <property type="entry name" value="lambda repressor-like DNA-binding domains"/>
    <property type="match status" value="1"/>
</dbReference>
<dbReference type="CDD" id="cd00093">
    <property type="entry name" value="HTH_XRE"/>
    <property type="match status" value="1"/>
</dbReference>
<feature type="domain" description="HTH cro/C1-type" evidence="1">
    <location>
        <begin position="25"/>
        <end position="79"/>
    </location>
</feature>
<comment type="caution">
    <text evidence="2">The sequence shown here is derived from an EMBL/GenBank/DDBJ whole genome shotgun (WGS) entry which is preliminary data.</text>
</comment>
<dbReference type="SMART" id="SM00530">
    <property type="entry name" value="HTH_XRE"/>
    <property type="match status" value="1"/>
</dbReference>
<proteinExistence type="predicted"/>
<dbReference type="AlphaFoldDB" id="A0A916T287"/>
<organism evidence="2 3">
    <name type="scientific">Gordonia jinhuaensis</name>
    <dbReference type="NCBI Taxonomy" id="1517702"/>
    <lineage>
        <taxon>Bacteria</taxon>
        <taxon>Bacillati</taxon>
        <taxon>Actinomycetota</taxon>
        <taxon>Actinomycetes</taxon>
        <taxon>Mycobacteriales</taxon>
        <taxon>Gordoniaceae</taxon>
        <taxon>Gordonia</taxon>
    </lineage>
</organism>
<sequence>MADLTVMPTARAVDPLLREVIGDTLRDARKRQGRTLKEVAGEAGVSVTYLSEVERGQKEASSEVVAAVTRALGGSMIDLLTEMTVRIAPQVPAGVGAESAALHAVA</sequence>